<dbReference type="Pfam" id="PF00001">
    <property type="entry name" value="7tm_1"/>
    <property type="match status" value="1"/>
</dbReference>
<evidence type="ECO:0000256" key="1">
    <source>
        <dbReference type="ARBA" id="ARBA00004141"/>
    </source>
</evidence>
<feature type="transmembrane region" description="Helical" evidence="8">
    <location>
        <begin position="51"/>
        <end position="74"/>
    </location>
</feature>
<sequence>MNVSHTQYFPFWYIINDLFIVLFNLITFSIGTVFVLLVIRKKKLRTIMNILSSNSCLCGSLLAFAILWDSFYMIKSDITGIARQDRNCVIRNICMLTTMIALNYSLCLQTYHRFITIVYSQQTSLRSMNFYIKILIIQWFIYPFLLLPVILSNEIVYQPGSFVCQISFSNIPFFIYLFILSYGIPLIFIIILHVCMIYYIQKHWKSHRQRRLTSIYVICPLQRIVLITLVLIISYLPCGIFFIYEHLYLTVIPYAQKIILLFASLSFALTMILTFGFNRSVRRSSFSLFHRTNRQMIKHIVYRPSRK</sequence>
<feature type="transmembrane region" description="Helical" evidence="8">
    <location>
        <begin position="256"/>
        <end position="277"/>
    </location>
</feature>
<evidence type="ECO:0000259" key="9">
    <source>
        <dbReference type="PROSITE" id="PS50262"/>
    </source>
</evidence>
<evidence type="ECO:0000313" key="12">
    <source>
        <dbReference type="Proteomes" id="UP000663891"/>
    </source>
</evidence>
<dbReference type="PANTHER" id="PTHR24240">
    <property type="entry name" value="OPSIN"/>
    <property type="match status" value="1"/>
</dbReference>
<evidence type="ECO:0000256" key="7">
    <source>
        <dbReference type="ARBA" id="ARBA00023224"/>
    </source>
</evidence>
<dbReference type="InterPro" id="IPR017452">
    <property type="entry name" value="GPCR_Rhodpsn_7TM"/>
</dbReference>
<dbReference type="EMBL" id="CAJNON010000008">
    <property type="protein sequence ID" value="CAF0759142.1"/>
    <property type="molecule type" value="Genomic_DNA"/>
</dbReference>
<proteinExistence type="predicted"/>
<keyword evidence="5 8" id="KW-0472">Membrane</keyword>
<evidence type="ECO:0000256" key="6">
    <source>
        <dbReference type="ARBA" id="ARBA00023170"/>
    </source>
</evidence>
<keyword evidence="4" id="KW-0297">G-protein coupled receptor</keyword>
<evidence type="ECO:0000256" key="8">
    <source>
        <dbReference type="SAM" id="Phobius"/>
    </source>
</evidence>
<dbReference type="Proteomes" id="UP000663891">
    <property type="component" value="Unassembled WGS sequence"/>
</dbReference>
<gene>
    <name evidence="11" type="ORF">OKA104_LOCUS6053</name>
    <name evidence="10" type="ORF">VCS650_LOCUS1705</name>
</gene>
<dbReference type="InterPro" id="IPR000276">
    <property type="entry name" value="GPCR_Rhodpsn"/>
</dbReference>
<keyword evidence="6" id="KW-0675">Receptor</keyword>
<dbReference type="GO" id="GO:0016020">
    <property type="term" value="C:membrane"/>
    <property type="evidence" value="ECO:0007669"/>
    <property type="project" value="UniProtKB-SubCell"/>
</dbReference>
<feature type="transmembrane region" description="Helical" evidence="8">
    <location>
        <begin position="130"/>
        <end position="151"/>
    </location>
</feature>
<dbReference type="Gene3D" id="1.20.1070.10">
    <property type="entry name" value="Rhodopsin 7-helix transmembrane proteins"/>
    <property type="match status" value="1"/>
</dbReference>
<dbReference type="PROSITE" id="PS50262">
    <property type="entry name" value="G_PROTEIN_RECEP_F1_2"/>
    <property type="match status" value="1"/>
</dbReference>
<dbReference type="EMBL" id="CAJOAY010000218">
    <property type="protein sequence ID" value="CAF3589804.1"/>
    <property type="molecule type" value="Genomic_DNA"/>
</dbReference>
<dbReference type="AlphaFoldDB" id="A0A813PWX3"/>
<keyword evidence="2 8" id="KW-0812">Transmembrane</keyword>
<feature type="transmembrane region" description="Helical" evidence="8">
    <location>
        <begin position="171"/>
        <end position="200"/>
    </location>
</feature>
<dbReference type="InterPro" id="IPR050125">
    <property type="entry name" value="GPCR_opsins"/>
</dbReference>
<feature type="domain" description="G-protein coupled receptors family 1 profile" evidence="9">
    <location>
        <begin position="31"/>
        <end position="274"/>
    </location>
</feature>
<evidence type="ECO:0000256" key="5">
    <source>
        <dbReference type="ARBA" id="ARBA00023136"/>
    </source>
</evidence>
<evidence type="ECO:0000256" key="3">
    <source>
        <dbReference type="ARBA" id="ARBA00022989"/>
    </source>
</evidence>
<dbReference type="SUPFAM" id="SSF81321">
    <property type="entry name" value="Family A G protein-coupled receptor-like"/>
    <property type="match status" value="1"/>
</dbReference>
<dbReference type="CDD" id="cd00637">
    <property type="entry name" value="7tm_classA_rhodopsin-like"/>
    <property type="match status" value="1"/>
</dbReference>
<protein>
    <recommendedName>
        <fullName evidence="9">G-protein coupled receptors family 1 profile domain-containing protein</fullName>
    </recommendedName>
</protein>
<feature type="transmembrane region" description="Helical" evidence="8">
    <location>
        <begin position="12"/>
        <end position="39"/>
    </location>
</feature>
<reference evidence="10" key="1">
    <citation type="submission" date="2021-02" db="EMBL/GenBank/DDBJ databases">
        <authorList>
            <person name="Nowell W R."/>
        </authorList>
    </citation>
    <scope>NUCLEOTIDE SEQUENCE</scope>
</reference>
<comment type="subcellular location">
    <subcellularLocation>
        <location evidence="1">Membrane</location>
        <topology evidence="1">Multi-pass membrane protein</topology>
    </subcellularLocation>
</comment>
<dbReference type="Proteomes" id="UP000663881">
    <property type="component" value="Unassembled WGS sequence"/>
</dbReference>
<evidence type="ECO:0000256" key="4">
    <source>
        <dbReference type="ARBA" id="ARBA00023040"/>
    </source>
</evidence>
<dbReference type="OrthoDB" id="10017816at2759"/>
<feature type="transmembrane region" description="Helical" evidence="8">
    <location>
        <begin position="221"/>
        <end position="244"/>
    </location>
</feature>
<dbReference type="GO" id="GO:0004930">
    <property type="term" value="F:G protein-coupled receptor activity"/>
    <property type="evidence" value="ECO:0007669"/>
    <property type="project" value="UniProtKB-KW"/>
</dbReference>
<feature type="transmembrane region" description="Helical" evidence="8">
    <location>
        <begin position="89"/>
        <end position="109"/>
    </location>
</feature>
<name>A0A813PWX3_9BILA</name>
<keyword evidence="3 8" id="KW-1133">Transmembrane helix</keyword>
<comment type="caution">
    <text evidence="10">The sequence shown here is derived from an EMBL/GenBank/DDBJ whole genome shotgun (WGS) entry which is preliminary data.</text>
</comment>
<organism evidence="10 12">
    <name type="scientific">Adineta steineri</name>
    <dbReference type="NCBI Taxonomy" id="433720"/>
    <lineage>
        <taxon>Eukaryota</taxon>
        <taxon>Metazoa</taxon>
        <taxon>Spiralia</taxon>
        <taxon>Gnathifera</taxon>
        <taxon>Rotifera</taxon>
        <taxon>Eurotatoria</taxon>
        <taxon>Bdelloidea</taxon>
        <taxon>Adinetida</taxon>
        <taxon>Adinetidae</taxon>
        <taxon>Adineta</taxon>
    </lineage>
</organism>
<evidence type="ECO:0000313" key="11">
    <source>
        <dbReference type="EMBL" id="CAF3589804.1"/>
    </source>
</evidence>
<accession>A0A813PWX3</accession>
<keyword evidence="7" id="KW-0807">Transducer</keyword>
<evidence type="ECO:0000256" key="2">
    <source>
        <dbReference type="ARBA" id="ARBA00022692"/>
    </source>
</evidence>
<evidence type="ECO:0000313" key="10">
    <source>
        <dbReference type="EMBL" id="CAF0759142.1"/>
    </source>
</evidence>